<gene>
    <name evidence="3" type="ORF">H010_19904</name>
</gene>
<dbReference type="PIRSF" id="PIRSF016493">
    <property type="entry name" value="Glycyl_aminpptds"/>
    <property type="match status" value="1"/>
</dbReference>
<proteinExistence type="predicted"/>
<dbReference type="InterPro" id="IPR027268">
    <property type="entry name" value="Peptidase_M4/M1_CTD_sf"/>
</dbReference>
<dbReference type="Gene3D" id="1.10.390.10">
    <property type="entry name" value="Neutral Protease Domain 2"/>
    <property type="match status" value="1"/>
</dbReference>
<feature type="domain" description="Peptidase M61 N-terminal" evidence="2">
    <location>
        <begin position="3"/>
        <end position="171"/>
    </location>
</feature>
<sequence>MHHRVELHSTQAHLFAVTLSIDRPAPRQRLSLPAWIPGSYLVREFAQHLQGLEATQGGEPVPMRQLDKHSWQVETRTGEALVLRYQVYAFDPSVRTAFLDSTRGFFNATSLCLRVLGQEDQPQALELVPSPSTPGWQVATGLPSHSVDSAGFGHYRAQNYDELADCPVTLGLFWSGEFTAHGVPHRFVVSGAGAWMDGARLLNDTRRICEEQMVFWHGDAPTPPFQNYVFMLHASDDGYGGLEHRNSTALICQRADLPRLTTPPPEKPPALKATDGYTTLLGLISHEYFHTWNVKRLRPAEFKRYDYTGENYTELLWFFEGFTSYYDDLILRRAGLIDDNAYLQLLTKTINQVQQTPGRLVQSVAQASFDAWVKYYRVNENTANATVSYYTKGSLVALCLDLTLRAEGHTTLDAVMRALWTRCEGGPLREADVLRVLQQLGRRSFKEEIAHWVHGTDDLPTGDLLQAQGAKPTLDKAPLAQQLGLRVSEVGGLTLKTVLRGGAAEAAGMAAGDEWLGVEFAAPRRGGAAEAWRIHKLDEVNLLRGQRTQLVALVSRDKCLLRCPLEWPAPTQAVRLGVGDAARLAQWLAPVAGLLER</sequence>
<keyword evidence="4" id="KW-1185">Reference proteome</keyword>
<dbReference type="EMBL" id="AOGK01000022">
    <property type="protein sequence ID" value="MDG5977531.1"/>
    <property type="molecule type" value="Genomic_DNA"/>
</dbReference>
<dbReference type="AlphaFoldDB" id="A0A9X4NVR9"/>
<dbReference type="SUPFAM" id="SSF55486">
    <property type="entry name" value="Metalloproteases ('zincins'), catalytic domain"/>
    <property type="match status" value="1"/>
</dbReference>
<dbReference type="Pfam" id="PF17899">
    <property type="entry name" value="Peptidase_M61_N"/>
    <property type="match status" value="1"/>
</dbReference>
<dbReference type="InterPro" id="IPR024191">
    <property type="entry name" value="Peptidase_M61"/>
</dbReference>
<evidence type="ECO:0000259" key="2">
    <source>
        <dbReference type="Pfam" id="PF17899"/>
    </source>
</evidence>
<comment type="caution">
    <text evidence="3">The sequence shown here is derived from an EMBL/GenBank/DDBJ whole genome shotgun (WGS) entry which is preliminary data.</text>
</comment>
<protein>
    <submittedName>
        <fullName evidence="3">Peptidase M61</fullName>
    </submittedName>
</protein>
<feature type="domain" description="Peptidase M61 catalytic" evidence="1">
    <location>
        <begin position="280"/>
        <end position="396"/>
    </location>
</feature>
<dbReference type="Gene3D" id="2.60.40.3650">
    <property type="match status" value="1"/>
</dbReference>
<dbReference type="Pfam" id="PF05299">
    <property type="entry name" value="Peptidase_M61"/>
    <property type="match status" value="1"/>
</dbReference>
<evidence type="ECO:0000313" key="4">
    <source>
        <dbReference type="Proteomes" id="UP001152876"/>
    </source>
</evidence>
<dbReference type="InterPro" id="IPR007963">
    <property type="entry name" value="Peptidase_M61_catalytic"/>
</dbReference>
<dbReference type="InterPro" id="IPR040756">
    <property type="entry name" value="Peptidase_M61_N"/>
</dbReference>
<organism evidence="3 4">
    <name type="scientific">Hydrogenophaga taeniospiralis CCUG 15921</name>
    <dbReference type="NCBI Taxonomy" id="1281780"/>
    <lineage>
        <taxon>Bacteria</taxon>
        <taxon>Pseudomonadati</taxon>
        <taxon>Pseudomonadota</taxon>
        <taxon>Betaproteobacteria</taxon>
        <taxon>Burkholderiales</taxon>
        <taxon>Comamonadaceae</taxon>
        <taxon>Hydrogenophaga</taxon>
    </lineage>
</organism>
<evidence type="ECO:0000259" key="1">
    <source>
        <dbReference type="Pfam" id="PF05299"/>
    </source>
</evidence>
<reference evidence="3" key="1">
    <citation type="submission" date="2013-01" db="EMBL/GenBank/DDBJ databases">
        <title>Genome draft of Hydrogenophaga taeniospiralis 2K1.</title>
        <authorList>
            <person name="Gomila M."/>
            <person name="Lalucat J."/>
        </authorList>
    </citation>
    <scope>NUCLEOTIDE SEQUENCE</scope>
    <source>
        <strain evidence="3">CCUG 15921</strain>
    </source>
</reference>
<dbReference type="Proteomes" id="UP001152876">
    <property type="component" value="Unassembled WGS sequence"/>
</dbReference>
<accession>A0A9X4NVR9</accession>
<evidence type="ECO:0000313" key="3">
    <source>
        <dbReference type="EMBL" id="MDG5977531.1"/>
    </source>
</evidence>
<name>A0A9X4NVR9_9BURK</name>